<keyword evidence="1" id="KW-0547">Nucleotide-binding</keyword>
<proteinExistence type="predicted"/>
<gene>
    <name evidence="4" type="ORF">GCM10010470_08820</name>
</gene>
<dbReference type="SMART" id="SM00421">
    <property type="entry name" value="HTH_LUXR"/>
    <property type="match status" value="1"/>
</dbReference>
<keyword evidence="5" id="KW-1185">Reference proteome</keyword>
<dbReference type="SUPFAM" id="SSF46894">
    <property type="entry name" value="C-terminal effector domain of the bipartite response regulators"/>
    <property type="match status" value="1"/>
</dbReference>
<dbReference type="PANTHER" id="PTHR16305:SF35">
    <property type="entry name" value="TRANSCRIPTIONAL ACTIVATOR DOMAIN"/>
    <property type="match status" value="1"/>
</dbReference>
<dbReference type="InterPro" id="IPR016032">
    <property type="entry name" value="Sig_transdc_resp-reg_C-effctor"/>
</dbReference>
<dbReference type="InterPro" id="IPR011990">
    <property type="entry name" value="TPR-like_helical_dom_sf"/>
</dbReference>
<dbReference type="PRINTS" id="PR00038">
    <property type="entry name" value="HTHLUXR"/>
</dbReference>
<dbReference type="CDD" id="cd06170">
    <property type="entry name" value="LuxR_C_like"/>
    <property type="match status" value="1"/>
</dbReference>
<dbReference type="PROSITE" id="PS50043">
    <property type="entry name" value="HTH_LUXR_2"/>
    <property type="match status" value="1"/>
</dbReference>
<dbReference type="EMBL" id="BAAAUX010000004">
    <property type="protein sequence ID" value="GAA2777886.1"/>
    <property type="molecule type" value="Genomic_DNA"/>
</dbReference>
<feature type="domain" description="HTH luxR-type" evidence="3">
    <location>
        <begin position="887"/>
        <end position="952"/>
    </location>
</feature>
<dbReference type="InterPro" id="IPR027417">
    <property type="entry name" value="P-loop_NTPase"/>
</dbReference>
<dbReference type="InterPro" id="IPR000792">
    <property type="entry name" value="Tscrpt_reg_LuxR_C"/>
</dbReference>
<name>A0ABN3V4M2_9PSEU</name>
<accession>A0ABN3V4M2</accession>
<evidence type="ECO:0000256" key="2">
    <source>
        <dbReference type="ARBA" id="ARBA00022840"/>
    </source>
</evidence>
<dbReference type="PROSITE" id="PS00622">
    <property type="entry name" value="HTH_LUXR_1"/>
    <property type="match status" value="1"/>
</dbReference>
<dbReference type="Gene3D" id="1.25.40.10">
    <property type="entry name" value="Tetratricopeptide repeat domain"/>
    <property type="match status" value="1"/>
</dbReference>
<dbReference type="SUPFAM" id="SSF52540">
    <property type="entry name" value="P-loop containing nucleoside triphosphate hydrolases"/>
    <property type="match status" value="1"/>
</dbReference>
<dbReference type="Pfam" id="PF13191">
    <property type="entry name" value="AAA_16"/>
    <property type="match status" value="1"/>
</dbReference>
<reference evidence="4 5" key="1">
    <citation type="journal article" date="2019" name="Int. J. Syst. Evol. Microbiol.">
        <title>The Global Catalogue of Microorganisms (GCM) 10K type strain sequencing project: providing services to taxonomists for standard genome sequencing and annotation.</title>
        <authorList>
            <consortium name="The Broad Institute Genomics Platform"/>
            <consortium name="The Broad Institute Genome Sequencing Center for Infectious Disease"/>
            <person name="Wu L."/>
            <person name="Ma J."/>
        </authorList>
    </citation>
    <scope>NUCLEOTIDE SEQUENCE [LARGE SCALE GENOMIC DNA]</scope>
    <source>
        <strain evidence="4 5">JCM 9383</strain>
    </source>
</reference>
<dbReference type="Proteomes" id="UP001500979">
    <property type="component" value="Unassembled WGS sequence"/>
</dbReference>
<dbReference type="PANTHER" id="PTHR16305">
    <property type="entry name" value="TESTICULAR SOLUBLE ADENYLYL CYCLASE"/>
    <property type="match status" value="1"/>
</dbReference>
<dbReference type="Pfam" id="PF00196">
    <property type="entry name" value="GerE"/>
    <property type="match status" value="1"/>
</dbReference>
<protein>
    <submittedName>
        <fullName evidence="4">LuxR family transcriptional regulator</fullName>
    </submittedName>
</protein>
<dbReference type="Gene3D" id="1.10.10.10">
    <property type="entry name" value="Winged helix-like DNA-binding domain superfamily/Winged helix DNA-binding domain"/>
    <property type="match status" value="1"/>
</dbReference>
<evidence type="ECO:0000256" key="1">
    <source>
        <dbReference type="ARBA" id="ARBA00022741"/>
    </source>
</evidence>
<keyword evidence="2" id="KW-0067">ATP-binding</keyword>
<evidence type="ECO:0000313" key="5">
    <source>
        <dbReference type="Proteomes" id="UP001500979"/>
    </source>
</evidence>
<organism evidence="4 5">
    <name type="scientific">Saccharopolyspora taberi</name>
    <dbReference type="NCBI Taxonomy" id="60895"/>
    <lineage>
        <taxon>Bacteria</taxon>
        <taxon>Bacillati</taxon>
        <taxon>Actinomycetota</taxon>
        <taxon>Actinomycetes</taxon>
        <taxon>Pseudonocardiales</taxon>
        <taxon>Pseudonocardiaceae</taxon>
        <taxon>Saccharopolyspora</taxon>
    </lineage>
</organism>
<dbReference type="RefSeq" id="WP_344678077.1">
    <property type="nucleotide sequence ID" value="NZ_BAAAUX010000004.1"/>
</dbReference>
<evidence type="ECO:0000259" key="3">
    <source>
        <dbReference type="PROSITE" id="PS50043"/>
    </source>
</evidence>
<dbReference type="InterPro" id="IPR041664">
    <property type="entry name" value="AAA_16"/>
</dbReference>
<sequence>MPEPQPSRGRRPARGLVGRADELRRLVATVARRPSVALVEGEAGIGKTRLVRELLDAPELARHAVLLGHCHPIREPFPYGPVLEVLLQAGDRYPAPERLNPVVGALRPYLPELAHRLPPALDPLPDPSAERHRLFRAVRELLATLGPAVLVVEDLHWADDGSRDLLRFLVDGLPDDVAAVLTYRREDLPGRGLPFGQAYRHPVGTTSAVIALSPLDRHDTATLAASILGRPHLPPELATRLHDRTAGIPFVMEELLCSVAGDPEALDDVEVPLLLREAMADRMATLPAATVTCVRAAAVLRTPATEELLTAVGGLEPAEGRVGIKEAQHGAVLHEQDDGRYGFRHALAQQAVYDSLPGPVRRDLHRRAMAALTEQQPVPLVQLSYHARQAGDLEAWLRHGESAADRAGAVGDTAIAVEVLETLLSDPLLPGEARARLAVKLSRAAVIGLSHRRVVGLLRRVLDVGDLPEGVRGEVRLNLGLLLMNQAGEVVTGLAEIQHSVAELRERPALAARAMAALAHPNAEGISITEHERWLERAEQLATRQENPVVSAAVLCTRLTFRMGIADPTAWEEVRELPEQHCSVAIAQQVSRGYGNLTDACTWLGHYAAAQRFMRNALDLAQHSGNPLANGMVEGTRLRLDWALGRWEGLAERAGRFLETTAYTPPIAGDARLVLGLLAIAVGEWDRAAEHLRPTGPTGNGEGDAPLNAAVSGALARLLVAQGDVAGACAEVDRAVNRLRHKGVWVWAGELGPSAVAALVRGGRSADAHDLTAEFAAGIAGTDSPLADAAREACEGVLALAEQRHLRAAELFFQARAGYAALPRPYSAARAGEAAARCRLAAGKPSASEELRVVIEEFTALGATRDAARCRRVLRGAGMHVPSNRGRRGYGAELSPREREVAQLLAKGRTNREIAEVLFLSTRTVEQHVARVLRKLQVTSRRAVGESLVGHDL</sequence>
<evidence type="ECO:0000313" key="4">
    <source>
        <dbReference type="EMBL" id="GAA2777886.1"/>
    </source>
</evidence>
<dbReference type="InterPro" id="IPR036388">
    <property type="entry name" value="WH-like_DNA-bd_sf"/>
</dbReference>
<comment type="caution">
    <text evidence="4">The sequence shown here is derived from an EMBL/GenBank/DDBJ whole genome shotgun (WGS) entry which is preliminary data.</text>
</comment>